<evidence type="ECO:0000313" key="4">
    <source>
        <dbReference type="Proteomes" id="UP000076532"/>
    </source>
</evidence>
<feature type="compositionally biased region" description="Low complexity" evidence="1">
    <location>
        <begin position="15"/>
        <end position="28"/>
    </location>
</feature>
<dbReference type="GO" id="GO:0003677">
    <property type="term" value="F:DNA binding"/>
    <property type="evidence" value="ECO:0007669"/>
    <property type="project" value="InterPro"/>
</dbReference>
<feature type="region of interest" description="Disordered" evidence="1">
    <location>
        <begin position="235"/>
        <end position="288"/>
    </location>
</feature>
<dbReference type="GO" id="GO:0005634">
    <property type="term" value="C:nucleus"/>
    <property type="evidence" value="ECO:0007669"/>
    <property type="project" value="InterPro"/>
</dbReference>
<dbReference type="Gene3D" id="1.10.10.60">
    <property type="entry name" value="Homeodomain-like"/>
    <property type="match status" value="2"/>
</dbReference>
<organism evidence="3 4">
    <name type="scientific">Athelia psychrophila</name>
    <dbReference type="NCBI Taxonomy" id="1759441"/>
    <lineage>
        <taxon>Eukaryota</taxon>
        <taxon>Fungi</taxon>
        <taxon>Dikarya</taxon>
        <taxon>Basidiomycota</taxon>
        <taxon>Agaricomycotina</taxon>
        <taxon>Agaricomycetes</taxon>
        <taxon>Agaricomycetidae</taxon>
        <taxon>Atheliales</taxon>
        <taxon>Atheliaceae</taxon>
        <taxon>Athelia</taxon>
    </lineage>
</organism>
<dbReference type="Proteomes" id="UP000076532">
    <property type="component" value="Unassembled WGS sequence"/>
</dbReference>
<name>A0A166TUI9_9AGAM</name>
<dbReference type="GO" id="GO:0006338">
    <property type="term" value="P:chromatin remodeling"/>
    <property type="evidence" value="ECO:0007669"/>
    <property type="project" value="InterPro"/>
</dbReference>
<gene>
    <name evidence="3" type="ORF">FIBSPDRAFT_926107</name>
</gene>
<proteinExistence type="predicted"/>
<dbReference type="STRING" id="436010.A0A166TUI9"/>
<feature type="domain" description="SLIDE" evidence="2">
    <location>
        <begin position="164"/>
        <end position="202"/>
    </location>
</feature>
<feature type="compositionally biased region" description="Polar residues" evidence="1">
    <location>
        <begin position="235"/>
        <end position="251"/>
    </location>
</feature>
<protein>
    <recommendedName>
        <fullName evidence="2">SLIDE domain-containing protein</fullName>
    </recommendedName>
</protein>
<sequence>MDTDDGQLSDESEGSESGSEYDANGGNQEQEEEDDGEPGTKAPSTGQVKDDKKPKNQTRRVAEGKLQEQRQEMDQAKAVKTMSEDWDLLATDIQDKTAREVKRYYQIFKKKWKTFPEYPHIGQRIVESEAKRNKRSDLESVLLKKIVSVKRSWSSTTRRPKTRMTADDVYERIKKDITEFAVFRFHWFFKSRSPNPLHHTLRTASQAPISLSARGGDTPPIPNPLVPNFNRSTVARAQTPSHTSAETMDSQSMTSHPSAPSTSSPSSWVPPRQEHPERPGAQWSSNNNNIDELSYSARIISNDTSTDCGTHEVASRGYDGGVPGSYILR</sequence>
<accession>A0A166TUI9</accession>
<keyword evidence="4" id="KW-1185">Reference proteome</keyword>
<feature type="compositionally biased region" description="Basic and acidic residues" evidence="1">
    <location>
        <begin position="48"/>
        <end position="77"/>
    </location>
</feature>
<dbReference type="InterPro" id="IPR009057">
    <property type="entry name" value="Homeodomain-like_sf"/>
</dbReference>
<feature type="compositionally biased region" description="Low complexity" evidence="1">
    <location>
        <begin position="252"/>
        <end position="271"/>
    </location>
</feature>
<evidence type="ECO:0000256" key="1">
    <source>
        <dbReference type="SAM" id="MobiDB-lite"/>
    </source>
</evidence>
<evidence type="ECO:0000259" key="2">
    <source>
        <dbReference type="Pfam" id="PF09111"/>
    </source>
</evidence>
<dbReference type="AlphaFoldDB" id="A0A166TUI9"/>
<feature type="region of interest" description="Disordered" evidence="1">
    <location>
        <begin position="210"/>
        <end position="229"/>
    </location>
</feature>
<dbReference type="OrthoDB" id="5857104at2759"/>
<feature type="region of interest" description="Disordered" evidence="1">
    <location>
        <begin position="1"/>
        <end position="77"/>
    </location>
</feature>
<dbReference type="SUPFAM" id="SSF46689">
    <property type="entry name" value="Homeodomain-like"/>
    <property type="match status" value="1"/>
</dbReference>
<dbReference type="Pfam" id="PF09111">
    <property type="entry name" value="SLIDE"/>
    <property type="match status" value="1"/>
</dbReference>
<evidence type="ECO:0000313" key="3">
    <source>
        <dbReference type="EMBL" id="KZP31004.1"/>
    </source>
</evidence>
<feature type="compositionally biased region" description="Acidic residues" evidence="1">
    <location>
        <begin position="1"/>
        <end position="14"/>
    </location>
</feature>
<dbReference type="EMBL" id="KV417491">
    <property type="protein sequence ID" value="KZP31004.1"/>
    <property type="molecule type" value="Genomic_DNA"/>
</dbReference>
<dbReference type="InterPro" id="IPR015195">
    <property type="entry name" value="SLIDE"/>
</dbReference>
<reference evidence="3 4" key="1">
    <citation type="journal article" date="2016" name="Mol. Biol. Evol.">
        <title>Comparative Genomics of Early-Diverging Mushroom-Forming Fungi Provides Insights into the Origins of Lignocellulose Decay Capabilities.</title>
        <authorList>
            <person name="Nagy L.G."/>
            <person name="Riley R."/>
            <person name="Tritt A."/>
            <person name="Adam C."/>
            <person name="Daum C."/>
            <person name="Floudas D."/>
            <person name="Sun H."/>
            <person name="Yadav J.S."/>
            <person name="Pangilinan J."/>
            <person name="Larsson K.H."/>
            <person name="Matsuura K."/>
            <person name="Barry K."/>
            <person name="Labutti K."/>
            <person name="Kuo R."/>
            <person name="Ohm R.A."/>
            <person name="Bhattacharya S.S."/>
            <person name="Shirouzu T."/>
            <person name="Yoshinaga Y."/>
            <person name="Martin F.M."/>
            <person name="Grigoriev I.V."/>
            <person name="Hibbett D.S."/>
        </authorList>
    </citation>
    <scope>NUCLEOTIDE SEQUENCE [LARGE SCALE GENOMIC DNA]</scope>
    <source>
        <strain evidence="3 4">CBS 109695</strain>
    </source>
</reference>